<organism evidence="1 2">
    <name type="scientific">Candidatus Auribacter fodinae</name>
    <dbReference type="NCBI Taxonomy" id="2093366"/>
    <lineage>
        <taxon>Bacteria</taxon>
        <taxon>Pseudomonadati</taxon>
        <taxon>Candidatus Auribacterota</taxon>
        <taxon>Candidatus Auribacteria</taxon>
        <taxon>Candidatus Auribacterales</taxon>
        <taxon>Candidatus Auribacteraceae</taxon>
        <taxon>Candidatus Auribacter</taxon>
    </lineage>
</organism>
<accession>A0A3A4R6Q5</accession>
<dbReference type="EMBL" id="QZJZ01000005">
    <property type="protein sequence ID" value="RJP62099.1"/>
    <property type="molecule type" value="Genomic_DNA"/>
</dbReference>
<reference evidence="1 2" key="1">
    <citation type="journal article" date="2017" name="ISME J.">
        <title>Energy and carbon metabolisms in a deep terrestrial subsurface fluid microbial community.</title>
        <authorList>
            <person name="Momper L."/>
            <person name="Jungbluth S.P."/>
            <person name="Lee M.D."/>
            <person name="Amend J.P."/>
        </authorList>
    </citation>
    <scope>NUCLEOTIDE SEQUENCE [LARGE SCALE GENOMIC DNA]</scope>
    <source>
        <strain evidence="1">SURF_26</strain>
    </source>
</reference>
<dbReference type="Proteomes" id="UP000266426">
    <property type="component" value="Unassembled WGS sequence"/>
</dbReference>
<proteinExistence type="predicted"/>
<evidence type="ECO:0000313" key="2">
    <source>
        <dbReference type="Proteomes" id="UP000266426"/>
    </source>
</evidence>
<name>A0A3A4R6Q5_9BACT</name>
<dbReference type="Gene3D" id="3.40.50.11550">
    <property type="match status" value="1"/>
</dbReference>
<gene>
    <name evidence="1" type="ORF">C4541_00770</name>
</gene>
<protein>
    <submittedName>
        <fullName evidence="1">Uncharacterized protein</fullName>
    </submittedName>
</protein>
<sequence length="1309" mass="146908">MIYRILSFYLSFLLIIDPRLVSALEPGKDALNMKNTVPTEARQEAENPVFEVVYQSDTKAKRDLVVVVDAHSSLSAQYNINAILEQYSIQDNLHAVYLEGASGILNPAQFAVFDDERVTQPTADFLLQNRFITGAEYFGMTSEQKITFKGAESADSYEENLKRFAELKSMTDKVHLEQLIDILNDRIRSKENERFAQLDQLYTTVLTSGQNLIPFVNEFYDYYCFGNDNLSSRFPLAASVVYSIKKSAHVQNLIQKSLARLANYLMANGLNADDLNQVKYLLLYTDTPGFAEKAYELFEKYPAPLIPAMIKEIKEYNESSARLKSASSNDIYLEIIRAYCSFYCELEGTALFDARDALFGILKGSKLNLTPEELSYFKVDQFDPCVYIEFLSGSESITPAQLSGWVDELEKIHALSAMIVRFYSAVEERNDSIFTTINTDLPDDKSALLIVGGYHREIFEKFQKNGFNVTVIRPEIDFTEQSQSDLDYLDQLYGSFSSIEKMIYYSWSPIVHRLVSQQASGFRTRKAASKVFTTEYIALMTGAAVQVLLNESEGLNKYETIARIQETFAGFFNTPAHKALVDSYLNLPGTEFVPRKADIVDYQKIADGKGFVVVFKIGGEAMAVQWMPAGTELTGTEQDILASIPGYRPKNKITVQDTAYDISFVHIPAQTPVLNRLKNFGSAVALSAMIVAAVGLASGFLNKNYEIRAESIPAGLEFSQEDLNMLSEYNEQLQAGLKQEQIRTAQSASNYPAVEAQLKLMEPLSVSKIADGSDIVFFSDDHPVIQIAGLLLDSLEGLQKQGFTQLALELNSDFQPIFDRWNQRDRQITLDALKKGMDRKMGLGIAENTVALIDKAKQLGMRVVAYDVPDREQYGGTTSLDVEVQWYKTLDNSLSRYGGKMAVLSGEFHMIKDRRAANQFFFDGNRKISVLFFTGGEIESVTRKGYSIDPLTVRMLTAVESSGITSRVMIPIPEDVNALYYQNELAKKENTPSYVPQEPRNRASLTRTNWVVVLPEAAYAPLPQDNPPQGPGFYVDAGAARQSMKEIMQLKYSFINPHLIKLQEMGVVEEDIASLLGITDKQLIAGEYGTNPMNTVVGNNVHSYIVSSFQRETMNRILNKIGPLDVAVNFKGAMIDQLSKRGMTPEQADKRFYELRDLLAQELRVKSDPASDTYHFASDIDFVMELIDFYFNSRMTGDGTEFFNNPLFRAEDTEFLVPVIQNALGDQYFGILNFAPTAPVASDTYRAQQVAFVQSMYDRAVELGIPATELSIFMMQRPDGGEALKLQMKRDTQKVSDSLTHRGVIESSL</sequence>
<comment type="caution">
    <text evidence="1">The sequence shown here is derived from an EMBL/GenBank/DDBJ whole genome shotgun (WGS) entry which is preliminary data.</text>
</comment>
<evidence type="ECO:0000313" key="1">
    <source>
        <dbReference type="EMBL" id="RJP62099.1"/>
    </source>
</evidence>